<proteinExistence type="predicted"/>
<sequence length="151" mass="16412">MSPRSEKLLRIGVRVLVGVAAVLTLLCVTLFFAAVRNDSAISDHRGLADAEVLSVSFDRTLIRFVTPDGVAHTPSLGVLYPEGLEAGQLVRVEYNTEDPELARVAGRSASLTLLPLGTTILFTWLVVGPAWWFARRLLRRAAEAKSESEPA</sequence>
<dbReference type="OrthoDB" id="4426042at2"/>
<evidence type="ECO:0008006" key="4">
    <source>
        <dbReference type="Google" id="ProtNLM"/>
    </source>
</evidence>
<accession>A0A344LF50</accession>
<keyword evidence="1" id="KW-1133">Transmembrane helix</keyword>
<protein>
    <recommendedName>
        <fullName evidence="4">DUF3592 domain-containing protein</fullName>
    </recommendedName>
</protein>
<feature type="transmembrane region" description="Helical" evidence="1">
    <location>
        <begin position="12"/>
        <end position="35"/>
    </location>
</feature>
<dbReference type="KEGG" id="aab:A4R43_33050"/>
<dbReference type="Proteomes" id="UP000250434">
    <property type="component" value="Chromosome"/>
</dbReference>
<evidence type="ECO:0000313" key="3">
    <source>
        <dbReference type="Proteomes" id="UP000250434"/>
    </source>
</evidence>
<keyword evidence="3" id="KW-1185">Reference proteome</keyword>
<evidence type="ECO:0000256" key="1">
    <source>
        <dbReference type="SAM" id="Phobius"/>
    </source>
</evidence>
<feature type="transmembrane region" description="Helical" evidence="1">
    <location>
        <begin position="113"/>
        <end position="134"/>
    </location>
</feature>
<keyword evidence="1" id="KW-0812">Transmembrane</keyword>
<reference evidence="2 3" key="1">
    <citation type="submission" date="2016-04" db="EMBL/GenBank/DDBJ databases">
        <title>Complete genome sequence and analysis of deep-sea sediment isolate, Amycolatopsis sp. WP1.</title>
        <authorList>
            <person name="Wang H."/>
            <person name="Chen S."/>
            <person name="Wu Q."/>
        </authorList>
    </citation>
    <scope>NUCLEOTIDE SEQUENCE [LARGE SCALE GENOMIC DNA]</scope>
    <source>
        <strain evidence="2 3">WP1</strain>
    </source>
</reference>
<dbReference type="AlphaFoldDB" id="A0A344LF50"/>
<dbReference type="EMBL" id="CP015163">
    <property type="protein sequence ID" value="AXB46674.1"/>
    <property type="molecule type" value="Genomic_DNA"/>
</dbReference>
<gene>
    <name evidence="2" type="ORF">A4R43_33050</name>
</gene>
<name>A0A344LF50_9PSEU</name>
<organism evidence="2 3">
    <name type="scientific">Amycolatopsis albispora</name>
    <dbReference type="NCBI Taxonomy" id="1804986"/>
    <lineage>
        <taxon>Bacteria</taxon>
        <taxon>Bacillati</taxon>
        <taxon>Actinomycetota</taxon>
        <taxon>Actinomycetes</taxon>
        <taxon>Pseudonocardiales</taxon>
        <taxon>Pseudonocardiaceae</taxon>
        <taxon>Amycolatopsis</taxon>
    </lineage>
</organism>
<keyword evidence="1" id="KW-0472">Membrane</keyword>
<evidence type="ECO:0000313" key="2">
    <source>
        <dbReference type="EMBL" id="AXB46674.1"/>
    </source>
</evidence>
<dbReference type="RefSeq" id="WP_113695741.1">
    <property type="nucleotide sequence ID" value="NZ_CP015163.1"/>
</dbReference>